<dbReference type="Gene3D" id="3.40.50.1360">
    <property type="match status" value="1"/>
</dbReference>
<evidence type="ECO:0000313" key="6">
    <source>
        <dbReference type="EMBL" id="MCK6256413.1"/>
    </source>
</evidence>
<dbReference type="InterPro" id="IPR036388">
    <property type="entry name" value="WH-like_DNA-bd_sf"/>
</dbReference>
<dbReference type="EMBL" id="JAIWJX010000002">
    <property type="protein sequence ID" value="MCK6256413.1"/>
    <property type="molecule type" value="Genomic_DNA"/>
</dbReference>
<reference evidence="6" key="1">
    <citation type="submission" date="2021-09" db="EMBL/GenBank/DDBJ databases">
        <title>Genome analysis of Fictibacillus sp. KIGAM418 isolated from marine sediment.</title>
        <authorList>
            <person name="Seo M.-J."/>
            <person name="Cho E.-S."/>
            <person name="Hwang C.Y."/>
        </authorList>
    </citation>
    <scope>NUCLEOTIDE SEQUENCE</scope>
    <source>
        <strain evidence="6">KIGAM418</strain>
    </source>
</reference>
<evidence type="ECO:0000256" key="1">
    <source>
        <dbReference type="ARBA" id="ARBA00010466"/>
    </source>
</evidence>
<dbReference type="PANTHER" id="PTHR34294">
    <property type="entry name" value="TRANSCRIPTIONAL REGULATOR-RELATED"/>
    <property type="match status" value="1"/>
</dbReference>
<evidence type="ECO:0000256" key="4">
    <source>
        <dbReference type="ARBA" id="ARBA00023163"/>
    </source>
</evidence>
<comment type="caution">
    <text evidence="6">The sequence shown here is derived from an EMBL/GenBank/DDBJ whole genome shotgun (WGS) entry which is preliminary data.</text>
</comment>
<dbReference type="InterPro" id="IPR037171">
    <property type="entry name" value="NagB/RpiA_transferase-like"/>
</dbReference>
<comment type="similarity">
    <text evidence="1">Belongs to the SorC transcriptional regulatory family.</text>
</comment>
<keyword evidence="2" id="KW-0805">Transcription regulation</keyword>
<dbReference type="PANTHER" id="PTHR34294:SF1">
    <property type="entry name" value="TRANSCRIPTIONAL REGULATOR LSRR"/>
    <property type="match status" value="1"/>
</dbReference>
<keyword evidence="4" id="KW-0804">Transcription</keyword>
<dbReference type="Gene3D" id="1.10.10.10">
    <property type="entry name" value="Winged helix-like DNA-binding domain superfamily/Winged helix DNA-binding domain"/>
    <property type="match status" value="1"/>
</dbReference>
<evidence type="ECO:0000313" key="7">
    <source>
        <dbReference type="Proteomes" id="UP001139011"/>
    </source>
</evidence>
<dbReference type="GO" id="GO:0030246">
    <property type="term" value="F:carbohydrate binding"/>
    <property type="evidence" value="ECO:0007669"/>
    <property type="project" value="InterPro"/>
</dbReference>
<evidence type="ECO:0000256" key="2">
    <source>
        <dbReference type="ARBA" id="ARBA00023015"/>
    </source>
</evidence>
<feature type="domain" description="Sugar-binding" evidence="5">
    <location>
        <begin position="62"/>
        <end position="308"/>
    </location>
</feature>
<dbReference type="AlphaFoldDB" id="A0A9X1X9J4"/>
<dbReference type="SUPFAM" id="SSF100950">
    <property type="entry name" value="NagB/RpiA/CoA transferase-like"/>
    <property type="match status" value="1"/>
</dbReference>
<accession>A0A9X1X9J4</accession>
<dbReference type="Pfam" id="PF04198">
    <property type="entry name" value="Sugar-bind"/>
    <property type="match status" value="1"/>
</dbReference>
<keyword evidence="3" id="KW-0238">DNA-binding</keyword>
<dbReference type="InterPro" id="IPR051054">
    <property type="entry name" value="SorC_transcr_regulators"/>
</dbReference>
<organism evidence="6 7">
    <name type="scientific">Fictibacillus marinisediminis</name>
    <dbReference type="NCBI Taxonomy" id="2878389"/>
    <lineage>
        <taxon>Bacteria</taxon>
        <taxon>Bacillati</taxon>
        <taxon>Bacillota</taxon>
        <taxon>Bacilli</taxon>
        <taxon>Bacillales</taxon>
        <taxon>Fictibacillaceae</taxon>
        <taxon>Fictibacillus</taxon>
    </lineage>
</organism>
<dbReference type="GO" id="GO:0003677">
    <property type="term" value="F:DNA binding"/>
    <property type="evidence" value="ECO:0007669"/>
    <property type="project" value="UniProtKB-KW"/>
</dbReference>
<gene>
    <name evidence="6" type="ORF">LCY76_07370</name>
</gene>
<dbReference type="InterPro" id="IPR007324">
    <property type="entry name" value="Sugar-bd_dom_put"/>
</dbReference>
<sequence length="320" mass="34842">MNRSTYEENLIVKVAWHYYKNNLTQNEIAELLDLSRNKIVRMLEKARSDGIVQFNIRGNGINCLSTERDVIETFGLSDAFIIPTPASNLSDSLAKAAAQYLESTLTSEQLLGIGWGEAVTRTLQHLSLDPAANVSIVTLTGGVNYYFQKKNYSLDGGLSKFQGRFHIIPAPFLASSQQMATSILSEPAVSDILELAGVSSVMLVGIGGLSSDATIIKEEKITLKEMTTIKKLNGVGDILGQFYNAAGELLTLPHHERRIGISISKLKGMKNVVGVAGGQTKIDAIYGALKGGYVQTLITDEESAIQLMKKEATKKEWMPS</sequence>
<dbReference type="RefSeq" id="WP_248254618.1">
    <property type="nucleotide sequence ID" value="NZ_JAIWJX010000002.1"/>
</dbReference>
<proteinExistence type="inferred from homology"/>
<dbReference type="Proteomes" id="UP001139011">
    <property type="component" value="Unassembled WGS sequence"/>
</dbReference>
<keyword evidence="7" id="KW-1185">Reference proteome</keyword>
<name>A0A9X1X9J4_9BACL</name>
<evidence type="ECO:0000256" key="3">
    <source>
        <dbReference type="ARBA" id="ARBA00023125"/>
    </source>
</evidence>
<protein>
    <submittedName>
        <fullName evidence="6">Sugar-binding transcriptional regulator</fullName>
    </submittedName>
</protein>
<evidence type="ECO:0000259" key="5">
    <source>
        <dbReference type="Pfam" id="PF04198"/>
    </source>
</evidence>